<evidence type="ECO:0000256" key="8">
    <source>
        <dbReference type="SAM" id="Phobius"/>
    </source>
</evidence>
<feature type="signal peptide" evidence="9">
    <location>
        <begin position="1"/>
        <end position="25"/>
    </location>
</feature>
<evidence type="ECO:0000256" key="7">
    <source>
        <dbReference type="SAM" id="MobiDB-lite"/>
    </source>
</evidence>
<keyword evidence="8" id="KW-0472">Membrane</keyword>
<dbReference type="PANTHER" id="PTHR33355">
    <property type="entry name" value="WALL-ASSOCIATED RECEPTOR KINASE CARBOXY-TERMINAL PROTEIN-RELATED"/>
    <property type="match status" value="1"/>
</dbReference>
<evidence type="ECO:0000259" key="10">
    <source>
        <dbReference type="Pfam" id="PF13947"/>
    </source>
</evidence>
<feature type="transmembrane region" description="Helical" evidence="8">
    <location>
        <begin position="282"/>
        <end position="307"/>
    </location>
</feature>
<evidence type="ECO:0000259" key="11">
    <source>
        <dbReference type="Pfam" id="PF14380"/>
    </source>
</evidence>
<dbReference type="PANTHER" id="PTHR33355:SF12">
    <property type="entry name" value="WALL-ASSOCIATED RECEPTOR KINASE CARBOXY-TERMINAL PROTEIN"/>
    <property type="match status" value="1"/>
</dbReference>
<evidence type="ECO:0000256" key="6">
    <source>
        <dbReference type="ARBA" id="ARBA00048679"/>
    </source>
</evidence>
<keyword evidence="3 9" id="KW-0732">Signal</keyword>
<comment type="catalytic activity">
    <reaction evidence="5">
        <text>L-threonyl-[protein] + ATP = O-phospho-L-threonyl-[protein] + ADP + H(+)</text>
        <dbReference type="Rhea" id="RHEA:46608"/>
        <dbReference type="Rhea" id="RHEA-COMP:11060"/>
        <dbReference type="Rhea" id="RHEA-COMP:11605"/>
        <dbReference type="ChEBI" id="CHEBI:15378"/>
        <dbReference type="ChEBI" id="CHEBI:30013"/>
        <dbReference type="ChEBI" id="CHEBI:30616"/>
        <dbReference type="ChEBI" id="CHEBI:61977"/>
        <dbReference type="ChEBI" id="CHEBI:456216"/>
        <dbReference type="EC" id="2.7.11.1"/>
    </reaction>
</comment>
<comment type="catalytic activity">
    <reaction evidence="6">
        <text>L-seryl-[protein] + ATP = O-phospho-L-seryl-[protein] + ADP + H(+)</text>
        <dbReference type="Rhea" id="RHEA:17989"/>
        <dbReference type="Rhea" id="RHEA-COMP:9863"/>
        <dbReference type="Rhea" id="RHEA-COMP:11604"/>
        <dbReference type="ChEBI" id="CHEBI:15378"/>
        <dbReference type="ChEBI" id="CHEBI:29999"/>
        <dbReference type="ChEBI" id="CHEBI:30616"/>
        <dbReference type="ChEBI" id="CHEBI:83421"/>
        <dbReference type="ChEBI" id="CHEBI:456216"/>
        <dbReference type="EC" id="2.7.11.1"/>
    </reaction>
</comment>
<evidence type="ECO:0000256" key="5">
    <source>
        <dbReference type="ARBA" id="ARBA00047899"/>
    </source>
</evidence>
<organism evidence="12 13">
    <name type="scientific">Oldenlandia corymbosa var. corymbosa</name>
    <dbReference type="NCBI Taxonomy" id="529605"/>
    <lineage>
        <taxon>Eukaryota</taxon>
        <taxon>Viridiplantae</taxon>
        <taxon>Streptophyta</taxon>
        <taxon>Embryophyta</taxon>
        <taxon>Tracheophyta</taxon>
        <taxon>Spermatophyta</taxon>
        <taxon>Magnoliopsida</taxon>
        <taxon>eudicotyledons</taxon>
        <taxon>Gunneridae</taxon>
        <taxon>Pentapetalae</taxon>
        <taxon>asterids</taxon>
        <taxon>lamiids</taxon>
        <taxon>Gentianales</taxon>
        <taxon>Rubiaceae</taxon>
        <taxon>Rubioideae</taxon>
        <taxon>Spermacoceae</taxon>
        <taxon>Hedyotis-Oldenlandia complex</taxon>
        <taxon>Oldenlandia</taxon>
    </lineage>
</organism>
<dbReference type="EC" id="2.7.11.1" evidence="2"/>
<accession>A0AAV1D0H9</accession>
<dbReference type="InterPro" id="IPR025287">
    <property type="entry name" value="WAK_GUB"/>
</dbReference>
<feature type="domain" description="Wall-associated receptor kinase C-terminal" evidence="11">
    <location>
        <begin position="222"/>
        <end position="258"/>
    </location>
</feature>
<evidence type="ECO:0000256" key="3">
    <source>
        <dbReference type="ARBA" id="ARBA00022729"/>
    </source>
</evidence>
<gene>
    <name evidence="12" type="ORF">OLC1_LOCUS10690</name>
</gene>
<protein>
    <recommendedName>
        <fullName evidence="2">non-specific serine/threonine protein kinase</fullName>
        <ecNumber evidence="2">2.7.11.1</ecNumber>
    </recommendedName>
</protein>
<keyword evidence="8" id="KW-0812">Transmembrane</keyword>
<dbReference type="GO" id="GO:0030247">
    <property type="term" value="F:polysaccharide binding"/>
    <property type="evidence" value="ECO:0007669"/>
    <property type="project" value="InterPro"/>
</dbReference>
<dbReference type="Proteomes" id="UP001161247">
    <property type="component" value="Chromosome 3"/>
</dbReference>
<evidence type="ECO:0000256" key="1">
    <source>
        <dbReference type="ARBA" id="ARBA00004167"/>
    </source>
</evidence>
<keyword evidence="8" id="KW-1133">Transmembrane helix</keyword>
<evidence type="ECO:0000313" key="12">
    <source>
        <dbReference type="EMBL" id="CAI9100998.1"/>
    </source>
</evidence>
<dbReference type="AlphaFoldDB" id="A0AAV1D0H9"/>
<dbReference type="GO" id="GO:0016020">
    <property type="term" value="C:membrane"/>
    <property type="evidence" value="ECO:0007669"/>
    <property type="project" value="UniProtKB-SubCell"/>
</dbReference>
<feature type="chain" id="PRO_5043370635" description="non-specific serine/threonine protein kinase" evidence="9">
    <location>
        <begin position="26"/>
        <end position="372"/>
    </location>
</feature>
<keyword evidence="13" id="KW-1185">Reference proteome</keyword>
<evidence type="ECO:0000313" key="13">
    <source>
        <dbReference type="Proteomes" id="UP001161247"/>
    </source>
</evidence>
<feature type="domain" description="Wall-associated receptor kinase galacturonan-binding" evidence="10">
    <location>
        <begin position="27"/>
        <end position="95"/>
    </location>
</feature>
<sequence>MSNHAVLLILLVLLPLLFPIQMVLCSCGLSSCGGTPIKYPFGVDDGCGSPSYRHMLDCSGQGHEQALVLRNPSAANSWVRIRSIDYAAGTMIVVDPGMSTCSDLEPARGTGIPNLQYSAFITPYSMKNGLFLMNCSGDSPVLSKPICFDNIPGSHTCYELYEACSSFKVIAAAVAALPPCCFTTYDTVRNMSLNNELKCSHYTSVYDTNGLKEGTDPVDWQYGMKLSFYTPAGCDACHKSGGACGYDVNTLGLTCLCNPLLNATRECAPGTVPSKKGGLSTVAIIIIIMIIAATFLLGGVGVTFLAVKLKVGENCIMNCFNGKVNNTSNYYNSNSNGNSKRSEAELLRRTPTSSTKKGQTRTNSNQSETRKG</sequence>
<dbReference type="Pfam" id="PF14380">
    <property type="entry name" value="WAK_assoc"/>
    <property type="match status" value="1"/>
</dbReference>
<keyword evidence="4" id="KW-0325">Glycoprotein</keyword>
<dbReference type="EMBL" id="OX459120">
    <property type="protein sequence ID" value="CAI9100998.1"/>
    <property type="molecule type" value="Genomic_DNA"/>
</dbReference>
<evidence type="ECO:0000256" key="4">
    <source>
        <dbReference type="ARBA" id="ARBA00023180"/>
    </source>
</evidence>
<reference evidence="12" key="1">
    <citation type="submission" date="2023-03" db="EMBL/GenBank/DDBJ databases">
        <authorList>
            <person name="Julca I."/>
        </authorList>
    </citation>
    <scope>NUCLEOTIDE SEQUENCE</scope>
</reference>
<dbReference type="GO" id="GO:0004674">
    <property type="term" value="F:protein serine/threonine kinase activity"/>
    <property type="evidence" value="ECO:0007669"/>
    <property type="project" value="UniProtKB-EC"/>
</dbReference>
<feature type="region of interest" description="Disordered" evidence="7">
    <location>
        <begin position="331"/>
        <end position="372"/>
    </location>
</feature>
<feature type="compositionally biased region" description="Polar residues" evidence="7">
    <location>
        <begin position="350"/>
        <end position="372"/>
    </location>
</feature>
<dbReference type="InterPro" id="IPR032872">
    <property type="entry name" value="WAK_assoc_C"/>
</dbReference>
<dbReference type="Pfam" id="PF13947">
    <property type="entry name" value="GUB_WAK_bind"/>
    <property type="match status" value="1"/>
</dbReference>
<evidence type="ECO:0000256" key="9">
    <source>
        <dbReference type="SAM" id="SignalP"/>
    </source>
</evidence>
<comment type="subcellular location">
    <subcellularLocation>
        <location evidence="1">Membrane</location>
        <topology evidence="1">Single-pass membrane protein</topology>
    </subcellularLocation>
</comment>
<evidence type="ECO:0000256" key="2">
    <source>
        <dbReference type="ARBA" id="ARBA00012513"/>
    </source>
</evidence>
<name>A0AAV1D0H9_OLDCO</name>
<proteinExistence type="predicted"/>